<sequence>MLPIYGAYKLNVTNDFNITFGVGPYFGYGIGGKTKQKLNSGSWIDGITEIEWETFGNGVYDQSRDWLHGTTLKRLDIGAGANIDFEYHKFVLSVGYEQGLRNIAVQENAPGLSYRNNVVQVSIGYKL</sequence>
<dbReference type="EMBL" id="BMIK01000015">
    <property type="protein sequence ID" value="GGC39962.1"/>
    <property type="molecule type" value="Genomic_DNA"/>
</dbReference>
<evidence type="ECO:0008006" key="3">
    <source>
        <dbReference type="Google" id="ProtNLM"/>
    </source>
</evidence>
<gene>
    <name evidence="1" type="ORF">GCM10011386_35050</name>
</gene>
<evidence type="ECO:0000313" key="1">
    <source>
        <dbReference type="EMBL" id="GGC39962.1"/>
    </source>
</evidence>
<dbReference type="Proteomes" id="UP000597338">
    <property type="component" value="Unassembled WGS sequence"/>
</dbReference>
<protein>
    <recommendedName>
        <fullName evidence="3">Outer membrane protein beta-barrel domain-containing protein</fullName>
    </recommendedName>
</protein>
<reference evidence="2" key="1">
    <citation type="journal article" date="2019" name="Int. J. Syst. Evol. Microbiol.">
        <title>The Global Catalogue of Microorganisms (GCM) 10K type strain sequencing project: providing services to taxonomists for standard genome sequencing and annotation.</title>
        <authorList>
            <consortium name="The Broad Institute Genomics Platform"/>
            <consortium name="The Broad Institute Genome Sequencing Center for Infectious Disease"/>
            <person name="Wu L."/>
            <person name="Ma J."/>
        </authorList>
    </citation>
    <scope>NUCLEOTIDE SEQUENCE [LARGE SCALE GENOMIC DNA]</scope>
    <source>
        <strain evidence="2">CGMCC 1.15342</strain>
    </source>
</reference>
<organism evidence="1 2">
    <name type="scientific">Parapedobacter defluvii</name>
    <dbReference type="NCBI Taxonomy" id="2045106"/>
    <lineage>
        <taxon>Bacteria</taxon>
        <taxon>Pseudomonadati</taxon>
        <taxon>Bacteroidota</taxon>
        <taxon>Sphingobacteriia</taxon>
        <taxon>Sphingobacteriales</taxon>
        <taxon>Sphingobacteriaceae</taxon>
        <taxon>Parapedobacter</taxon>
    </lineage>
</organism>
<keyword evidence="2" id="KW-1185">Reference proteome</keyword>
<name>A0ABQ1MGS1_9SPHI</name>
<evidence type="ECO:0000313" key="2">
    <source>
        <dbReference type="Proteomes" id="UP000597338"/>
    </source>
</evidence>
<proteinExistence type="predicted"/>
<accession>A0ABQ1MGS1</accession>
<comment type="caution">
    <text evidence="1">The sequence shown here is derived from an EMBL/GenBank/DDBJ whole genome shotgun (WGS) entry which is preliminary data.</text>
</comment>